<evidence type="ECO:0000256" key="1">
    <source>
        <dbReference type="SAM" id="MobiDB-lite"/>
    </source>
</evidence>
<feature type="compositionally biased region" description="Low complexity" evidence="1">
    <location>
        <begin position="522"/>
        <end position="531"/>
    </location>
</feature>
<comment type="caution">
    <text evidence="2">The sequence shown here is derived from an EMBL/GenBank/DDBJ whole genome shotgun (WGS) entry which is preliminary data.</text>
</comment>
<dbReference type="EMBL" id="LUGG01000001">
    <property type="protein sequence ID" value="OBZ79726.1"/>
    <property type="molecule type" value="Genomic_DNA"/>
</dbReference>
<reference evidence="2 3" key="1">
    <citation type="submission" date="2016-03" db="EMBL/GenBank/DDBJ databases">
        <title>Whole genome sequencing of Grifola frondosa 9006-11.</title>
        <authorList>
            <person name="Min B."/>
            <person name="Park H."/>
            <person name="Kim J.-G."/>
            <person name="Cho H."/>
            <person name="Oh Y.-L."/>
            <person name="Kong W.-S."/>
            <person name="Choi I.-G."/>
        </authorList>
    </citation>
    <scope>NUCLEOTIDE SEQUENCE [LARGE SCALE GENOMIC DNA]</scope>
    <source>
        <strain evidence="2 3">9006-11</strain>
    </source>
</reference>
<feature type="region of interest" description="Disordered" evidence="1">
    <location>
        <begin position="425"/>
        <end position="484"/>
    </location>
</feature>
<feature type="region of interest" description="Disordered" evidence="1">
    <location>
        <begin position="80"/>
        <end position="99"/>
    </location>
</feature>
<dbReference type="OrthoDB" id="3178019at2759"/>
<feature type="compositionally biased region" description="Low complexity" evidence="1">
    <location>
        <begin position="466"/>
        <end position="478"/>
    </location>
</feature>
<evidence type="ECO:0000313" key="2">
    <source>
        <dbReference type="EMBL" id="OBZ79726.1"/>
    </source>
</evidence>
<keyword evidence="3" id="KW-1185">Reference proteome</keyword>
<evidence type="ECO:0000313" key="3">
    <source>
        <dbReference type="Proteomes" id="UP000092993"/>
    </source>
</evidence>
<dbReference type="AlphaFoldDB" id="A0A1C7MTL4"/>
<dbReference type="Proteomes" id="UP000092993">
    <property type="component" value="Unassembled WGS sequence"/>
</dbReference>
<organism evidence="2 3">
    <name type="scientific">Grifola frondosa</name>
    <name type="common">Maitake</name>
    <name type="synonym">Polyporus frondosus</name>
    <dbReference type="NCBI Taxonomy" id="5627"/>
    <lineage>
        <taxon>Eukaryota</taxon>
        <taxon>Fungi</taxon>
        <taxon>Dikarya</taxon>
        <taxon>Basidiomycota</taxon>
        <taxon>Agaricomycotina</taxon>
        <taxon>Agaricomycetes</taxon>
        <taxon>Polyporales</taxon>
        <taxon>Grifolaceae</taxon>
        <taxon>Grifola</taxon>
    </lineage>
</organism>
<sequence>MQLRFSPAIGETTAIAVPPSQVRNAGWSQTLLFRATFDSRDSYDKACVDGIAVEMWTDLPVDGRAKGEWGALGFSKVRPEVKHEPGSSQTSLSLLAPEDEGTHEREENTFYAEVPIRFDDCATTEFSFTYRLVYPSGEIKWLGEFGHNGVLIITQGLHGISLSNGWHVRDGAYVLEKDASEDVEVVGQLNTELGWSSWSFKEDSWPTLSRSFRTSSSLSIILLPRARGPAIYEPQPLVLASSPGSSISISPSGKVFYSAADSSARLSLRALDGSSNLLKSLMDPALEGVHSLMAVEPPYALVASPAPDASVPVCLSIIPLSSHVAPTTDVNLSLRTLASFLPEDTHAHFAMFCRSLKRSRICKVSAESDDHVGLRVGRAGGQLILSPISTVLSKRSGEERVWDICMVSAHKSAVVVLEEKEHVDHLQRALPTPPPSPPPVHPADHTREHAPAPLPSSEEVDDARSPAHSASSIPSAHPSQRDTAVARHPPLHLRAYAHVVANLIAWFWRVLFAHIVGRTVSRSRTRGVSSVGEERWRTVYGGQSTTEPSAERQDTVQEQEQEQERLEHTSGTSGRGSDLNGDTPAVTAVDSTAVAEARSNLAPVIPTPHVPSPLLAGFQGRLAPAQPTAPFFSADVLGQPIAFLVHIADREQHVKDLEISLDGKPTSASSIVKLCDDNTYLVELPADEGEARLVVAFSK</sequence>
<dbReference type="OMA" id="PHLIRRY"/>
<accession>A0A1C7MTL4</accession>
<feature type="region of interest" description="Disordered" evidence="1">
    <location>
        <begin position="522"/>
        <end position="585"/>
    </location>
</feature>
<protein>
    <submittedName>
        <fullName evidence="2">Uncharacterized protein</fullName>
    </submittedName>
</protein>
<gene>
    <name evidence="2" type="ORF">A0H81_00506</name>
</gene>
<proteinExistence type="predicted"/>
<feature type="compositionally biased region" description="Pro residues" evidence="1">
    <location>
        <begin position="431"/>
        <end position="441"/>
    </location>
</feature>
<name>A0A1C7MTL4_GRIFR</name>